<accession>A0A367EG12</accession>
<gene>
    <name evidence="4" type="ORF">DQ392_18430</name>
</gene>
<protein>
    <submittedName>
        <fullName evidence="4">CPBP family intramembrane metalloprotease</fullName>
    </submittedName>
</protein>
<feature type="transmembrane region" description="Helical" evidence="2">
    <location>
        <begin position="250"/>
        <end position="269"/>
    </location>
</feature>
<evidence type="ECO:0000256" key="2">
    <source>
        <dbReference type="SAM" id="Phobius"/>
    </source>
</evidence>
<feature type="transmembrane region" description="Helical" evidence="2">
    <location>
        <begin position="169"/>
        <end position="188"/>
    </location>
</feature>
<feature type="transmembrane region" description="Helical" evidence="2">
    <location>
        <begin position="51"/>
        <end position="70"/>
    </location>
</feature>
<dbReference type="InterPro" id="IPR042150">
    <property type="entry name" value="MmRce1-like"/>
</dbReference>
<keyword evidence="4" id="KW-0378">Hydrolase</keyword>
<dbReference type="OrthoDB" id="3693644at2"/>
<dbReference type="GO" id="GO:0008237">
    <property type="term" value="F:metallopeptidase activity"/>
    <property type="evidence" value="ECO:0007669"/>
    <property type="project" value="UniProtKB-KW"/>
</dbReference>
<organism evidence="4 5">
    <name type="scientific">Streptomyces reniochalinae</name>
    <dbReference type="NCBI Taxonomy" id="2250578"/>
    <lineage>
        <taxon>Bacteria</taxon>
        <taxon>Bacillati</taxon>
        <taxon>Actinomycetota</taxon>
        <taxon>Actinomycetes</taxon>
        <taxon>Kitasatosporales</taxon>
        <taxon>Streptomycetaceae</taxon>
        <taxon>Streptomyces</taxon>
    </lineage>
</organism>
<keyword evidence="2" id="KW-0812">Transmembrane</keyword>
<feature type="transmembrane region" description="Helical" evidence="2">
    <location>
        <begin position="91"/>
        <end position="112"/>
    </location>
</feature>
<dbReference type="PANTHER" id="PTHR35797:SF1">
    <property type="entry name" value="PROTEASE"/>
    <property type="match status" value="1"/>
</dbReference>
<keyword evidence="4" id="KW-0645">Protease</keyword>
<proteinExistence type="predicted"/>
<dbReference type="Pfam" id="PF02517">
    <property type="entry name" value="Rce1-like"/>
    <property type="match status" value="1"/>
</dbReference>
<dbReference type="AlphaFoldDB" id="A0A367EG12"/>
<reference evidence="4 5" key="1">
    <citation type="submission" date="2018-06" db="EMBL/GenBank/DDBJ databases">
        <title>Streptomyces reniochalinae sp. nov. and Streptomyces diacarnus sp. nov. from marine sponges.</title>
        <authorList>
            <person name="Li L."/>
        </authorList>
    </citation>
    <scope>NUCLEOTIDE SEQUENCE [LARGE SCALE GENOMIC DNA]</scope>
    <source>
        <strain evidence="4 5">LHW50302</strain>
    </source>
</reference>
<keyword evidence="4" id="KW-0482">Metalloprotease</keyword>
<dbReference type="EMBL" id="QOIM01000037">
    <property type="protein sequence ID" value="RCG17036.1"/>
    <property type="molecule type" value="Genomic_DNA"/>
</dbReference>
<sequence length="299" mass="30680">MAPTSNPLAGAPAGRHRGDLGLFVALAFGLSWASWGAAMGLGGSAMTPPTALPYLFGAFGPLIAALVVRVRRRRRGEPVPEHAVRFRSRALAWLPLFLVATSATVLGAALLAQAAGGPALSLDGARDVMADAGGPAAFLVSMIVSGPLSEEPGWRGTAYPRMRASMGRLQVGLLLGVVWSVWHLPLFFIDGTVQNELGLATPSGMLFAVSVVPMAMLTAYAYERAGVVASMVTHFAANTTMILLDVHTPVTLALVVGLMAVVAAFLLTVSRSTSGPAPSAGPAPAPAPAYAEPGAPAPR</sequence>
<keyword evidence="2" id="KW-1133">Transmembrane helix</keyword>
<evidence type="ECO:0000259" key="3">
    <source>
        <dbReference type="Pfam" id="PF02517"/>
    </source>
</evidence>
<evidence type="ECO:0000313" key="4">
    <source>
        <dbReference type="EMBL" id="RCG17036.1"/>
    </source>
</evidence>
<feature type="transmembrane region" description="Helical" evidence="2">
    <location>
        <begin position="132"/>
        <end position="148"/>
    </location>
</feature>
<evidence type="ECO:0000256" key="1">
    <source>
        <dbReference type="SAM" id="MobiDB-lite"/>
    </source>
</evidence>
<feature type="domain" description="CAAX prenyl protease 2/Lysostaphin resistance protein A-like" evidence="3">
    <location>
        <begin position="135"/>
        <end position="239"/>
    </location>
</feature>
<dbReference type="PANTHER" id="PTHR35797">
    <property type="entry name" value="PROTEASE-RELATED"/>
    <property type="match status" value="1"/>
</dbReference>
<feature type="compositionally biased region" description="Low complexity" evidence="1">
    <location>
        <begin position="288"/>
        <end position="299"/>
    </location>
</feature>
<dbReference type="GO" id="GO:0006508">
    <property type="term" value="P:proteolysis"/>
    <property type="evidence" value="ECO:0007669"/>
    <property type="project" value="UniProtKB-KW"/>
</dbReference>
<dbReference type="Proteomes" id="UP000253507">
    <property type="component" value="Unassembled WGS sequence"/>
</dbReference>
<dbReference type="GO" id="GO:0004175">
    <property type="term" value="F:endopeptidase activity"/>
    <property type="evidence" value="ECO:0007669"/>
    <property type="project" value="UniProtKB-ARBA"/>
</dbReference>
<dbReference type="GO" id="GO:0080120">
    <property type="term" value="P:CAAX-box protein maturation"/>
    <property type="evidence" value="ECO:0007669"/>
    <property type="project" value="UniProtKB-ARBA"/>
</dbReference>
<evidence type="ECO:0000313" key="5">
    <source>
        <dbReference type="Proteomes" id="UP000253507"/>
    </source>
</evidence>
<comment type="caution">
    <text evidence="4">The sequence shown here is derived from an EMBL/GenBank/DDBJ whole genome shotgun (WGS) entry which is preliminary data.</text>
</comment>
<feature type="transmembrane region" description="Helical" evidence="2">
    <location>
        <begin position="200"/>
        <end position="220"/>
    </location>
</feature>
<dbReference type="InterPro" id="IPR003675">
    <property type="entry name" value="Rce1/LyrA-like_dom"/>
</dbReference>
<name>A0A367EG12_9ACTN</name>
<keyword evidence="5" id="KW-1185">Reference proteome</keyword>
<keyword evidence="2" id="KW-0472">Membrane</keyword>
<feature type="region of interest" description="Disordered" evidence="1">
    <location>
        <begin position="274"/>
        <end position="299"/>
    </location>
</feature>
<feature type="transmembrane region" description="Helical" evidence="2">
    <location>
        <begin position="20"/>
        <end position="39"/>
    </location>
</feature>